<dbReference type="RefSeq" id="WP_101343467.1">
    <property type="nucleotide sequence ID" value="NZ_PJAI02000001.1"/>
</dbReference>
<accession>A0ABY3N1N6</accession>
<dbReference type="Proteomes" id="UP000815846">
    <property type="component" value="Unassembled WGS sequence"/>
</dbReference>
<evidence type="ECO:0000313" key="2">
    <source>
        <dbReference type="Proteomes" id="UP000815846"/>
    </source>
</evidence>
<reference evidence="1 2" key="1">
    <citation type="submission" date="2019-08" db="EMBL/GenBank/DDBJ databases">
        <title>Microbe sample from Colwellia echini.</title>
        <authorList>
            <person name="Christiansen L."/>
            <person name="Pathiraja D."/>
            <person name="Schultz-Johansen M."/>
            <person name="Choi I.-G."/>
            <person name="Stougaard P."/>
        </authorList>
    </citation>
    <scope>NUCLEOTIDE SEQUENCE [LARGE SCALE GENOMIC DNA]</scope>
    <source>
        <strain evidence="1 2">A3</strain>
    </source>
</reference>
<gene>
    <name evidence="1" type="ORF">CWS31_002220</name>
</gene>
<dbReference type="EMBL" id="PJAI02000001">
    <property type="protein sequence ID" value="TYK67360.1"/>
    <property type="molecule type" value="Genomic_DNA"/>
</dbReference>
<organism evidence="1 2">
    <name type="scientific">Colwellia echini</name>
    <dbReference type="NCBI Taxonomy" id="1982103"/>
    <lineage>
        <taxon>Bacteria</taxon>
        <taxon>Pseudomonadati</taxon>
        <taxon>Pseudomonadota</taxon>
        <taxon>Gammaproteobacteria</taxon>
        <taxon>Alteromonadales</taxon>
        <taxon>Colwelliaceae</taxon>
        <taxon>Colwellia</taxon>
    </lineage>
</organism>
<comment type="caution">
    <text evidence="1">The sequence shown here is derived from an EMBL/GenBank/DDBJ whole genome shotgun (WGS) entry which is preliminary data.</text>
</comment>
<keyword evidence="2" id="KW-1185">Reference proteome</keyword>
<dbReference type="PROSITE" id="PS51257">
    <property type="entry name" value="PROKAR_LIPOPROTEIN"/>
    <property type="match status" value="1"/>
</dbReference>
<protein>
    <recommendedName>
        <fullName evidence="3">LPP20 lipoprotein</fullName>
    </recommendedName>
</protein>
<evidence type="ECO:0000313" key="1">
    <source>
        <dbReference type="EMBL" id="TYK67360.1"/>
    </source>
</evidence>
<sequence length="347" mass="38564">MFKKLTGLTLATIFVTGCSVTPAKVALQKNSPTHKVNVYSVIEQEQLNALYPIQDSSAVSAQFGLVGALVGGAIDGSANNSAAETAEENLVAIRYELKDLDFDQIFEEEINKKLSGNVNVDKVRTLKSKDAVKDELKTGEVYLELDTQYMMDMDFRTPFIVTNVKIAEKNNKKSTSSDKVLYKNTFTYFGTTLPVPVKELNPELEAMVRADWKAQPYSVRSDKVAKSNYKKRLKAARRANNPELDFDEANVISANAWSTEYKEELQNNLRKGIQNLFTLIASDIKDSTDPLSYAKKGVTMKGYPKNHKSVVVVETEEMQVIRFTEGTRAGAICAMPNIASTEKLVCL</sequence>
<evidence type="ECO:0008006" key="3">
    <source>
        <dbReference type="Google" id="ProtNLM"/>
    </source>
</evidence>
<name>A0ABY3N1N6_9GAMM</name>
<proteinExistence type="predicted"/>